<feature type="binding site" evidence="1">
    <location>
        <position position="188"/>
    </location>
    <ligand>
        <name>Fe cation</name>
        <dbReference type="ChEBI" id="CHEBI:24875"/>
        <label>1</label>
    </ligand>
</feature>
<keyword evidence="1 2" id="KW-0408">Iron</keyword>
<dbReference type="EMBL" id="HM243542">
    <property type="protein sequence ID" value="ADI87390.1"/>
    <property type="molecule type" value="mRNA"/>
</dbReference>
<dbReference type="PANTHER" id="PTHR11431:SF51">
    <property type="entry name" value="FERRITIN"/>
    <property type="match status" value="1"/>
</dbReference>
<feature type="chain" id="PRO_5003125766" description="Ferritin" evidence="3">
    <location>
        <begin position="20"/>
        <end position="225"/>
    </location>
</feature>
<keyword evidence="3" id="KW-0732">Signal</keyword>
<sequence length="225" mass="25014">MKSFIVVALLAAICAVVKTEEVCHSNVVSACASSTLSGTSICNSRYGGIEHIEPEVQAYINSHLTKSYEYLLLATHFNSYQKNLPGFQKLNQSLSDRSFDDTIDMIKQVTRRGGKANFNVVHESPATVSKSALHLEVDELHSLAMALDTEKQLSNGAIHVHTRSLHANSGERDPEMAQYMEEKFLTKQAATVRKLSGYANDLSKLMNQQDPSLAVYLFDEYLQKQ</sequence>
<evidence type="ECO:0000256" key="2">
    <source>
        <dbReference type="RuleBase" id="RU361145"/>
    </source>
</evidence>
<proteinExistence type="evidence at transcript level"/>
<keyword evidence="1 2" id="KW-0479">Metal-binding</keyword>
<dbReference type="GO" id="GO:0008198">
    <property type="term" value="F:ferrous iron binding"/>
    <property type="evidence" value="ECO:0007669"/>
    <property type="project" value="TreeGrafter"/>
</dbReference>
<dbReference type="CDD" id="cd01056">
    <property type="entry name" value="Euk_Ferritin"/>
    <property type="match status" value="1"/>
</dbReference>
<dbReference type="InterPro" id="IPR001519">
    <property type="entry name" value="Ferritin"/>
</dbReference>
<comment type="function">
    <text evidence="2">Stores iron in a soluble, non-toxic, readily available form. Important for iron homeostasis. Iron is taken up in the ferrous form and deposited as ferric hydroxides after oxidation.</text>
</comment>
<accession>D9J146</accession>
<evidence type="ECO:0000256" key="1">
    <source>
        <dbReference type="PIRSR" id="PIRSR601519-1"/>
    </source>
</evidence>
<comment type="similarity">
    <text evidence="2">Belongs to the ferritin family.</text>
</comment>
<keyword evidence="2" id="KW-0409">Iron storage</keyword>
<dbReference type="InterPro" id="IPR009078">
    <property type="entry name" value="Ferritin-like_SF"/>
</dbReference>
<dbReference type="AlphaFoldDB" id="D9J146"/>
<feature type="signal peptide" evidence="3">
    <location>
        <begin position="1"/>
        <end position="19"/>
    </location>
</feature>
<dbReference type="GO" id="GO:0008199">
    <property type="term" value="F:ferric iron binding"/>
    <property type="evidence" value="ECO:0007669"/>
    <property type="project" value="InterPro"/>
</dbReference>
<dbReference type="InterPro" id="IPR009040">
    <property type="entry name" value="Ferritin-like_diiron"/>
</dbReference>
<dbReference type="PROSITE" id="PS50905">
    <property type="entry name" value="FERRITIN_LIKE"/>
    <property type="match status" value="1"/>
</dbReference>
<dbReference type="InterPro" id="IPR012347">
    <property type="entry name" value="Ferritin-like"/>
</dbReference>
<dbReference type="GO" id="GO:0006826">
    <property type="term" value="P:iron ion transport"/>
    <property type="evidence" value="ECO:0007669"/>
    <property type="project" value="InterPro"/>
</dbReference>
<dbReference type="SUPFAM" id="SSF47240">
    <property type="entry name" value="Ferritin-like"/>
    <property type="match status" value="1"/>
</dbReference>
<dbReference type="PANTHER" id="PTHR11431">
    <property type="entry name" value="FERRITIN"/>
    <property type="match status" value="1"/>
</dbReference>
<protein>
    <recommendedName>
        <fullName evidence="2">Ferritin</fullName>
    </recommendedName>
</protein>
<dbReference type="GO" id="GO:0006879">
    <property type="term" value="P:intracellular iron ion homeostasis"/>
    <property type="evidence" value="ECO:0007669"/>
    <property type="project" value="UniProtKB-KW"/>
</dbReference>
<dbReference type="Gene3D" id="1.20.1260.10">
    <property type="match status" value="1"/>
</dbReference>
<feature type="binding site" evidence="1">
    <location>
        <position position="150"/>
    </location>
    <ligand>
        <name>Fe cation</name>
        <dbReference type="ChEBI" id="CHEBI:24875"/>
        <label>1</label>
    </ligand>
</feature>
<dbReference type="FunFam" id="1.20.1260.10:FF:000020">
    <property type="entry name" value="Ferritin"/>
    <property type="match status" value="1"/>
</dbReference>
<evidence type="ECO:0000259" key="4">
    <source>
        <dbReference type="PROSITE" id="PS50905"/>
    </source>
</evidence>
<dbReference type="GO" id="GO:0005737">
    <property type="term" value="C:cytoplasm"/>
    <property type="evidence" value="ECO:0007669"/>
    <property type="project" value="TreeGrafter"/>
</dbReference>
<name>D9J146_LUCSE</name>
<evidence type="ECO:0000256" key="3">
    <source>
        <dbReference type="SAM" id="SignalP"/>
    </source>
</evidence>
<organism evidence="5">
    <name type="scientific">Lucilia sericata</name>
    <name type="common">Green bottle fly</name>
    <name type="synonym">Phaenicia sericata</name>
    <dbReference type="NCBI Taxonomy" id="13632"/>
    <lineage>
        <taxon>Eukaryota</taxon>
        <taxon>Metazoa</taxon>
        <taxon>Ecdysozoa</taxon>
        <taxon>Arthropoda</taxon>
        <taxon>Hexapoda</taxon>
        <taxon>Insecta</taxon>
        <taxon>Pterygota</taxon>
        <taxon>Neoptera</taxon>
        <taxon>Endopterygota</taxon>
        <taxon>Diptera</taxon>
        <taxon>Brachycera</taxon>
        <taxon>Muscomorpha</taxon>
        <taxon>Oestroidea</taxon>
        <taxon>Calliphoridae</taxon>
        <taxon>Luciliinae</taxon>
        <taxon>Lucilia</taxon>
    </lineage>
</organism>
<feature type="domain" description="Ferritin-like diiron" evidence="4">
    <location>
        <begin position="46"/>
        <end position="206"/>
    </location>
</feature>
<evidence type="ECO:0000313" key="5">
    <source>
        <dbReference type="EMBL" id="ADI87390.1"/>
    </source>
</evidence>
<reference evidence="5" key="1">
    <citation type="journal article" date="2010" name="J. Antimicrob. Chemother.">
        <title>A novel approach to the antimicrobial activity of maggot debridement therapy.</title>
        <authorList>
            <person name="Andersen A.S."/>
            <person name="Sandvang D."/>
            <person name="Schnorr K.M."/>
            <person name="Kruse T."/>
            <person name="Neve S."/>
            <person name="Joergensen B."/>
            <person name="Karlsmark T."/>
            <person name="Krogfelt K.A."/>
        </authorList>
    </citation>
    <scope>NUCLEOTIDE SEQUENCE</scope>
</reference>